<feature type="compositionally biased region" description="Acidic residues" evidence="1">
    <location>
        <begin position="479"/>
        <end position="497"/>
    </location>
</feature>
<reference evidence="3" key="2">
    <citation type="submission" date="2021-12" db="EMBL/GenBank/DDBJ databases">
        <title>Resequencing data analysis of finger millet.</title>
        <authorList>
            <person name="Hatakeyama M."/>
            <person name="Aluri S."/>
            <person name="Balachadran M.T."/>
            <person name="Sivarajan S.R."/>
            <person name="Poveda L."/>
            <person name="Shimizu-Inatsugi R."/>
            <person name="Schlapbach R."/>
            <person name="Sreeman S.M."/>
            <person name="Shimizu K.K."/>
        </authorList>
    </citation>
    <scope>NUCLEOTIDE SEQUENCE</scope>
</reference>
<keyword evidence="4" id="KW-1185">Reference proteome</keyword>
<sequence>MGWKTVEAGFIADSILPLCRARRAESSWGNQVKLRTRLPSDTPAAALPHFLKHFARPAAVAVAPPLRLQSGTRSPASAARRARAVGLHPPVMQKVRLKWVKNRGLDHLIERTTSIRASCLLLDHLARLPTTSPVPARSLARLQKPLGLTVPVLRFLRRHPTLFAEELHPRFPTLPSFSLTSASHTLLARLADASARDAHLRLARLLLLTRSRSLPLASVLPLRFDLGLPFNFATAFPSNHPGTFAVANNRISLLSASGLPDDIAVSSLQHRHAAAIDAATYRALSRPPSSSSAPLAFPMRFPRGYGGMKKVKAWMDEFHRLPYISPYDDASGIDPDSDIYEKRNVGLLHELLGLTVHKMVRRNAIRLLREELGLPHRFTRLFTRYPGVFYLSLKCKTTTVVLREGYERGKLVEQHPLAAVRDKVHYVMRTGVLYRGKGLSKLVLDDDAAEEDGALDGDEEFQGNGMDEDADVECFGMEIVDDDGPPEYEEDEGDSDG</sequence>
<feature type="region of interest" description="Disordered" evidence="1">
    <location>
        <begin position="477"/>
        <end position="497"/>
    </location>
</feature>
<dbReference type="GO" id="GO:0003723">
    <property type="term" value="F:RNA binding"/>
    <property type="evidence" value="ECO:0007669"/>
    <property type="project" value="InterPro"/>
</dbReference>
<protein>
    <recommendedName>
        <fullName evidence="2">PORR domain-containing protein</fullName>
    </recommendedName>
</protein>
<evidence type="ECO:0000259" key="2">
    <source>
        <dbReference type="Pfam" id="PF11955"/>
    </source>
</evidence>
<dbReference type="PANTHER" id="PTHR31476:SF10">
    <property type="entry name" value="OS04G0546100 PROTEIN"/>
    <property type="match status" value="1"/>
</dbReference>
<proteinExistence type="predicted"/>
<evidence type="ECO:0000313" key="4">
    <source>
        <dbReference type="Proteomes" id="UP001054889"/>
    </source>
</evidence>
<dbReference type="EMBL" id="BQKI01000079">
    <property type="protein sequence ID" value="GJN26828.1"/>
    <property type="molecule type" value="Genomic_DNA"/>
</dbReference>
<comment type="caution">
    <text evidence="3">The sequence shown here is derived from an EMBL/GenBank/DDBJ whole genome shotgun (WGS) entry which is preliminary data.</text>
</comment>
<accession>A0AAV5EWJ4</accession>
<evidence type="ECO:0000256" key="1">
    <source>
        <dbReference type="SAM" id="MobiDB-lite"/>
    </source>
</evidence>
<evidence type="ECO:0000313" key="3">
    <source>
        <dbReference type="EMBL" id="GJN26828.1"/>
    </source>
</evidence>
<gene>
    <name evidence="3" type="primary">gb14788</name>
    <name evidence="3" type="ORF">PR202_gb14788</name>
</gene>
<organism evidence="3 4">
    <name type="scientific">Eleusine coracana subsp. coracana</name>
    <dbReference type="NCBI Taxonomy" id="191504"/>
    <lineage>
        <taxon>Eukaryota</taxon>
        <taxon>Viridiplantae</taxon>
        <taxon>Streptophyta</taxon>
        <taxon>Embryophyta</taxon>
        <taxon>Tracheophyta</taxon>
        <taxon>Spermatophyta</taxon>
        <taxon>Magnoliopsida</taxon>
        <taxon>Liliopsida</taxon>
        <taxon>Poales</taxon>
        <taxon>Poaceae</taxon>
        <taxon>PACMAD clade</taxon>
        <taxon>Chloridoideae</taxon>
        <taxon>Cynodonteae</taxon>
        <taxon>Eleusininae</taxon>
        <taxon>Eleusine</taxon>
    </lineage>
</organism>
<dbReference type="InterPro" id="IPR045040">
    <property type="entry name" value="PORR_fam"/>
</dbReference>
<feature type="domain" description="PORR" evidence="2">
    <location>
        <begin position="100"/>
        <end position="431"/>
    </location>
</feature>
<reference evidence="3" key="1">
    <citation type="journal article" date="2018" name="DNA Res.">
        <title>Multiple hybrid de novo genome assembly of finger millet, an orphan allotetraploid crop.</title>
        <authorList>
            <person name="Hatakeyama M."/>
            <person name="Aluri S."/>
            <person name="Balachadran M.T."/>
            <person name="Sivarajan S.R."/>
            <person name="Patrignani A."/>
            <person name="Gruter S."/>
            <person name="Poveda L."/>
            <person name="Shimizu-Inatsugi R."/>
            <person name="Baeten J."/>
            <person name="Francoijs K.J."/>
            <person name="Nataraja K.N."/>
            <person name="Reddy Y.A.N."/>
            <person name="Phadnis S."/>
            <person name="Ravikumar R.L."/>
            <person name="Schlapbach R."/>
            <person name="Sreeman S.M."/>
            <person name="Shimizu K.K."/>
        </authorList>
    </citation>
    <scope>NUCLEOTIDE SEQUENCE</scope>
</reference>
<name>A0AAV5EWJ4_ELECO</name>
<dbReference type="InterPro" id="IPR021099">
    <property type="entry name" value="PORR_domain"/>
</dbReference>
<dbReference type="Pfam" id="PF11955">
    <property type="entry name" value="PORR"/>
    <property type="match status" value="1"/>
</dbReference>
<dbReference type="PANTHER" id="PTHR31476">
    <property type="entry name" value="PROTEIN WHAT'S THIS FACTOR 1 HOMOLOG, CHLOROPLASTIC"/>
    <property type="match status" value="1"/>
</dbReference>
<dbReference type="AlphaFoldDB" id="A0AAV5EWJ4"/>
<dbReference type="Proteomes" id="UP001054889">
    <property type="component" value="Unassembled WGS sequence"/>
</dbReference>